<keyword evidence="2" id="KW-0694">RNA-binding</keyword>
<feature type="active site" evidence="1">
    <location>
        <position position="166"/>
    </location>
</feature>
<comment type="catalytic activity">
    <reaction evidence="3">
        <text>a uridine in RNA = a pseudouridine in RNA</text>
        <dbReference type="Rhea" id="RHEA:48348"/>
        <dbReference type="Rhea" id="RHEA-COMP:12068"/>
        <dbReference type="Rhea" id="RHEA-COMP:12069"/>
        <dbReference type="ChEBI" id="CHEBI:65314"/>
        <dbReference type="ChEBI" id="CHEBI:65315"/>
    </reaction>
</comment>
<proteinExistence type="inferred from homology"/>
<dbReference type="GO" id="GO:0003723">
    <property type="term" value="F:RNA binding"/>
    <property type="evidence" value="ECO:0007669"/>
    <property type="project" value="UniProtKB-KW"/>
</dbReference>
<dbReference type="NCBIfam" id="TIGR00005">
    <property type="entry name" value="rluA_subfam"/>
    <property type="match status" value="1"/>
</dbReference>
<sequence>MSEDQIEVNPRKRKHEDIEDYEMNFIVKEGIRYLEPYWCVYKCRAKGRWINEKLVDVFTREFISANPYYIKLAIKTGRMFINGERMTDLDYIIKNSDYIAHVAHRHEHEVLDKKIEIIDNNDNYLVVNKPPSLPVHPCGKYKVHSIVEQLRIQQGISNLRVLHRLDKNVSGVLMFAKNYDADVEFKKLMQNGGIRKEYIALVEGEFPNDEIVCKEPLGNLIITMGIQCVRKDGKDAKSTFKKIWTDGKRSLVSCKIESGRTHQIRVHLQYVGHPIINDQLYNSTVWGEKKGKHGEYGKDLQVLSKDISESHKSSLWHEKPNLEFEENMLRWANGDKEPPIIDIKDTTSINDLPTYDPFCVGCNVTKKKISLNNFMICLHCIKYETDNWKYETAYPSWATAPFPGERQ</sequence>
<dbReference type="CDD" id="cd02557">
    <property type="entry name" value="PseudoU_synth_ScRIB2"/>
    <property type="match status" value="1"/>
</dbReference>
<organism evidence="5 6">
    <name type="scientific">Strongyloides venezuelensis</name>
    <name type="common">Threadworm</name>
    <dbReference type="NCBI Taxonomy" id="75913"/>
    <lineage>
        <taxon>Eukaryota</taxon>
        <taxon>Metazoa</taxon>
        <taxon>Ecdysozoa</taxon>
        <taxon>Nematoda</taxon>
        <taxon>Chromadorea</taxon>
        <taxon>Rhabditida</taxon>
        <taxon>Tylenchina</taxon>
        <taxon>Panagrolaimomorpha</taxon>
        <taxon>Strongyloidoidea</taxon>
        <taxon>Strongyloididae</taxon>
        <taxon>Strongyloides</taxon>
    </lineage>
</organism>
<evidence type="ECO:0000256" key="2">
    <source>
        <dbReference type="PROSITE-ProRule" id="PRU00182"/>
    </source>
</evidence>
<dbReference type="Proteomes" id="UP000035680">
    <property type="component" value="Unassembled WGS sequence"/>
</dbReference>
<evidence type="ECO:0000256" key="1">
    <source>
        <dbReference type="PIRSR" id="PIRSR606225-1"/>
    </source>
</evidence>
<dbReference type="InterPro" id="IPR050188">
    <property type="entry name" value="RluA_PseudoU_synthase"/>
</dbReference>
<dbReference type="PROSITE" id="PS01129">
    <property type="entry name" value="PSI_RLU"/>
    <property type="match status" value="1"/>
</dbReference>
<name>A0A0K0F5H3_STRVS</name>
<reference evidence="5" key="1">
    <citation type="submission" date="2014-07" db="EMBL/GenBank/DDBJ databases">
        <authorList>
            <person name="Martin A.A"/>
            <person name="De Silva N."/>
        </authorList>
    </citation>
    <scope>NUCLEOTIDE SEQUENCE</scope>
</reference>
<evidence type="ECO:0000313" key="5">
    <source>
        <dbReference type="Proteomes" id="UP000035680"/>
    </source>
</evidence>
<comment type="function">
    <text evidence="3">Responsible for synthesis of pseudouridine from uracil.</text>
</comment>
<dbReference type="PANTHER" id="PTHR21600:SF40">
    <property type="entry name" value="PSEUDOURIDYLATE SYNTHASE RPUSD2"/>
    <property type="match status" value="1"/>
</dbReference>
<dbReference type="STRING" id="75913.A0A0K0F5H3"/>
<reference evidence="6" key="2">
    <citation type="submission" date="2015-08" db="UniProtKB">
        <authorList>
            <consortium name="WormBaseParasite"/>
        </authorList>
    </citation>
    <scope>IDENTIFICATION</scope>
</reference>
<protein>
    <recommendedName>
        <fullName evidence="3">Pseudouridine synthase</fullName>
        <ecNumber evidence="3">5.4.99.-</ecNumber>
    </recommendedName>
</protein>
<evidence type="ECO:0000259" key="4">
    <source>
        <dbReference type="Pfam" id="PF00849"/>
    </source>
</evidence>
<dbReference type="AlphaFoldDB" id="A0A0K0F5H3"/>
<evidence type="ECO:0000313" key="6">
    <source>
        <dbReference type="WBParaSite" id="SVE_0406400.1"/>
    </source>
</evidence>
<dbReference type="PROSITE" id="PS50889">
    <property type="entry name" value="S4"/>
    <property type="match status" value="1"/>
</dbReference>
<dbReference type="SUPFAM" id="SSF55120">
    <property type="entry name" value="Pseudouridine synthase"/>
    <property type="match status" value="1"/>
</dbReference>
<evidence type="ECO:0000256" key="3">
    <source>
        <dbReference type="RuleBase" id="RU362028"/>
    </source>
</evidence>
<dbReference type="InterPro" id="IPR020103">
    <property type="entry name" value="PsdUridine_synth_cat_dom_sf"/>
</dbReference>
<dbReference type="Gene3D" id="3.30.2350.10">
    <property type="entry name" value="Pseudouridine synthase"/>
    <property type="match status" value="1"/>
</dbReference>
<feature type="domain" description="Pseudouridine synthase RsuA/RluA-like" evidence="4">
    <location>
        <begin position="123"/>
        <end position="269"/>
    </location>
</feature>
<dbReference type="InterPro" id="IPR006224">
    <property type="entry name" value="PsdUridine_synth_RluA-like_CS"/>
</dbReference>
<dbReference type="GO" id="GO:0000455">
    <property type="term" value="P:enzyme-directed rRNA pseudouridine synthesis"/>
    <property type="evidence" value="ECO:0007669"/>
    <property type="project" value="TreeGrafter"/>
</dbReference>
<keyword evidence="5" id="KW-1185">Reference proteome</keyword>
<dbReference type="GO" id="GO:0009982">
    <property type="term" value="F:pseudouridine synthase activity"/>
    <property type="evidence" value="ECO:0007669"/>
    <property type="project" value="InterPro"/>
</dbReference>
<keyword evidence="3" id="KW-0413">Isomerase</keyword>
<dbReference type="PANTHER" id="PTHR21600">
    <property type="entry name" value="MITOCHONDRIAL RNA PSEUDOURIDINE SYNTHASE"/>
    <property type="match status" value="1"/>
</dbReference>
<dbReference type="EC" id="5.4.99.-" evidence="3"/>
<comment type="similarity">
    <text evidence="3">Belongs to the pseudouridine synthase RluA family.</text>
</comment>
<dbReference type="Pfam" id="PF00849">
    <property type="entry name" value="PseudoU_synth_2"/>
    <property type="match status" value="1"/>
</dbReference>
<dbReference type="InterPro" id="IPR006225">
    <property type="entry name" value="PsdUridine_synth_RluC/D"/>
</dbReference>
<dbReference type="InterPro" id="IPR006145">
    <property type="entry name" value="PsdUridine_synth_RsuA/RluA"/>
</dbReference>
<dbReference type="WBParaSite" id="SVE_0406400.1">
    <property type="protein sequence ID" value="SVE_0406400.1"/>
    <property type="gene ID" value="SVE_0406400"/>
</dbReference>
<accession>A0A0K0F5H3</accession>